<keyword evidence="1" id="KW-0472">Membrane</keyword>
<evidence type="ECO:0000313" key="3">
    <source>
        <dbReference type="Proteomes" id="UP000023152"/>
    </source>
</evidence>
<protein>
    <recommendedName>
        <fullName evidence="4">XK-related protein</fullName>
    </recommendedName>
</protein>
<dbReference type="AlphaFoldDB" id="X6LVE3"/>
<gene>
    <name evidence="2" type="ORF">RFI_32274</name>
</gene>
<keyword evidence="3" id="KW-1185">Reference proteome</keyword>
<organism evidence="2 3">
    <name type="scientific">Reticulomyxa filosa</name>
    <dbReference type="NCBI Taxonomy" id="46433"/>
    <lineage>
        <taxon>Eukaryota</taxon>
        <taxon>Sar</taxon>
        <taxon>Rhizaria</taxon>
        <taxon>Retaria</taxon>
        <taxon>Foraminifera</taxon>
        <taxon>Monothalamids</taxon>
        <taxon>Reticulomyxidae</taxon>
        <taxon>Reticulomyxa</taxon>
    </lineage>
</organism>
<evidence type="ECO:0008006" key="4">
    <source>
        <dbReference type="Google" id="ProtNLM"/>
    </source>
</evidence>
<dbReference type="Proteomes" id="UP000023152">
    <property type="component" value="Unassembled WGS sequence"/>
</dbReference>
<comment type="caution">
    <text evidence="2">The sequence shown here is derived from an EMBL/GenBank/DDBJ whole genome shotgun (WGS) entry which is preliminary data.</text>
</comment>
<proteinExistence type="predicted"/>
<evidence type="ECO:0000313" key="2">
    <source>
        <dbReference type="EMBL" id="ETO05122.1"/>
    </source>
</evidence>
<feature type="transmembrane region" description="Helical" evidence="1">
    <location>
        <begin position="32"/>
        <end position="52"/>
    </location>
</feature>
<feature type="transmembrane region" description="Helical" evidence="1">
    <location>
        <begin position="106"/>
        <end position="123"/>
    </location>
</feature>
<feature type="transmembrane region" description="Helical" evidence="1">
    <location>
        <begin position="64"/>
        <end position="85"/>
    </location>
</feature>
<keyword evidence="1" id="KW-1133">Transmembrane helix</keyword>
<name>X6LVE3_RETFI</name>
<reference evidence="2 3" key="1">
    <citation type="journal article" date="2013" name="Curr. Biol.">
        <title>The Genome of the Foraminiferan Reticulomyxa filosa.</title>
        <authorList>
            <person name="Glockner G."/>
            <person name="Hulsmann N."/>
            <person name="Schleicher M."/>
            <person name="Noegel A.A."/>
            <person name="Eichinger L."/>
            <person name="Gallinger C."/>
            <person name="Pawlowski J."/>
            <person name="Sierra R."/>
            <person name="Euteneuer U."/>
            <person name="Pillet L."/>
            <person name="Moustafa A."/>
            <person name="Platzer M."/>
            <person name="Groth M."/>
            <person name="Szafranski K."/>
            <person name="Schliwa M."/>
        </authorList>
    </citation>
    <scope>NUCLEOTIDE SEQUENCE [LARGE SCALE GENOMIC DNA]</scope>
</reference>
<evidence type="ECO:0000256" key="1">
    <source>
        <dbReference type="SAM" id="Phobius"/>
    </source>
</evidence>
<feature type="transmembrane region" description="Helical" evidence="1">
    <location>
        <begin position="129"/>
        <end position="148"/>
    </location>
</feature>
<sequence>MEVGKDRELKVYKHLKLLFSSFEIGPVKKSKYVLYCVFVIEMAVILVCLTLFNIETTQENLQKIWSGEVVFNLCILPCLSAYEMYKSEQKWINVYITIFQFHHFAKMYYIVFICYVIAIWTLIFTKINWIGLVTYCMSTTLNALYAYAKSSSNRGRQTGYPFVPSQDMIDQFLLLEHLLAEISYESILFCHDWTIIKRFFHITRDDILKISCDICEQSAPPQSAGT</sequence>
<keyword evidence="1" id="KW-0812">Transmembrane</keyword>
<accession>X6LVE3</accession>
<dbReference type="EMBL" id="ASPP01028511">
    <property type="protein sequence ID" value="ETO05122.1"/>
    <property type="molecule type" value="Genomic_DNA"/>
</dbReference>